<evidence type="ECO:0000256" key="2">
    <source>
        <dbReference type="ARBA" id="ARBA00022448"/>
    </source>
</evidence>
<dbReference type="Gene3D" id="3.40.50.1980">
    <property type="entry name" value="Nitrogenase molybdenum iron protein domain"/>
    <property type="match status" value="2"/>
</dbReference>
<proteinExistence type="inferred from homology"/>
<evidence type="ECO:0000256" key="3">
    <source>
        <dbReference type="ARBA" id="ARBA00022729"/>
    </source>
</evidence>
<dbReference type="Pfam" id="PF01297">
    <property type="entry name" value="ZnuA"/>
    <property type="match status" value="1"/>
</dbReference>
<dbReference type="PANTHER" id="PTHR42953">
    <property type="entry name" value="HIGH-AFFINITY ZINC UPTAKE SYSTEM PROTEIN ZNUA-RELATED"/>
    <property type="match status" value="1"/>
</dbReference>
<sequence>MKLKRIASILMCAAVIGLSACGDGAGLAESVSKKSGKVSVVCTTFSCYDWSREIIGDKADEVELTYLLDKGADLHSYQPTAADIVKISGCDVFVYVGGESETWAEDALKEASNKNMKVVRLLDTDGFDAKEEEVKEGMQAEEEEEGEAEEEPEYDEHVWLSVKNAEIMCGEIEKAIGEADPENASVYEQNRQAYTEKLSALDGQFADMAANAKSKTIIFGDRFPFRYLCDDYGIDYYAAFVGCSAETEASFETIAFLAEKADEIGAETIFTIENSDGRVAQAIINGRKDKSGEIAVLNSLQSVDKAQADSGVTYISLMEENCETLKNALDR</sequence>
<protein>
    <submittedName>
        <fullName evidence="6">ABC transporter, substrate-binding protein</fullName>
    </submittedName>
</protein>
<name>E9SBL9_RUMAL</name>
<dbReference type="InterPro" id="IPR050492">
    <property type="entry name" value="Bact_metal-bind_prot9"/>
</dbReference>
<evidence type="ECO:0000256" key="4">
    <source>
        <dbReference type="SAM" id="MobiDB-lite"/>
    </source>
</evidence>
<dbReference type="InterPro" id="IPR006127">
    <property type="entry name" value="ZnuA-like"/>
</dbReference>
<dbReference type="RefSeq" id="WP_002848980.1">
    <property type="nucleotide sequence ID" value="NZ_ADKM02000069.1"/>
</dbReference>
<dbReference type="PROSITE" id="PS51257">
    <property type="entry name" value="PROKAR_LIPOPROTEIN"/>
    <property type="match status" value="1"/>
</dbReference>
<dbReference type="SUPFAM" id="SSF53807">
    <property type="entry name" value="Helical backbone' metal receptor"/>
    <property type="match status" value="1"/>
</dbReference>
<dbReference type="GO" id="GO:0046872">
    <property type="term" value="F:metal ion binding"/>
    <property type="evidence" value="ECO:0007669"/>
    <property type="project" value="InterPro"/>
</dbReference>
<evidence type="ECO:0000313" key="6">
    <source>
        <dbReference type="EMBL" id="EGC03348.1"/>
    </source>
</evidence>
<feature type="compositionally biased region" description="Acidic residues" evidence="4">
    <location>
        <begin position="139"/>
        <end position="154"/>
    </location>
</feature>
<evidence type="ECO:0000256" key="5">
    <source>
        <dbReference type="SAM" id="SignalP"/>
    </source>
</evidence>
<dbReference type="EMBL" id="ADKM02000069">
    <property type="protein sequence ID" value="EGC03348.1"/>
    <property type="molecule type" value="Genomic_DNA"/>
</dbReference>
<comment type="caution">
    <text evidence="6">The sequence shown here is derived from an EMBL/GenBank/DDBJ whole genome shotgun (WGS) entry which is preliminary data.</text>
</comment>
<feature type="signal peptide" evidence="5">
    <location>
        <begin position="1"/>
        <end position="22"/>
    </location>
</feature>
<dbReference type="PANTHER" id="PTHR42953:SF3">
    <property type="entry name" value="HIGH-AFFINITY ZINC UPTAKE SYSTEM PROTEIN ZNUA"/>
    <property type="match status" value="1"/>
</dbReference>
<keyword evidence="3 5" id="KW-0732">Signal</keyword>
<dbReference type="Proteomes" id="UP000004259">
    <property type="component" value="Unassembled WGS sequence"/>
</dbReference>
<keyword evidence="2" id="KW-0813">Transport</keyword>
<evidence type="ECO:0000256" key="1">
    <source>
        <dbReference type="ARBA" id="ARBA00011028"/>
    </source>
</evidence>
<dbReference type="GO" id="GO:0030001">
    <property type="term" value="P:metal ion transport"/>
    <property type="evidence" value="ECO:0007669"/>
    <property type="project" value="InterPro"/>
</dbReference>
<comment type="similarity">
    <text evidence="1">Belongs to the bacterial solute-binding protein 9 family.</text>
</comment>
<gene>
    <name evidence="6" type="ORF">CUS_5498</name>
</gene>
<reference evidence="6 7" key="1">
    <citation type="submission" date="2011-02" db="EMBL/GenBank/DDBJ databases">
        <authorList>
            <person name="Nelson K.E."/>
            <person name="Sutton G."/>
            <person name="Torralba M."/>
            <person name="Durkin S."/>
            <person name="Harkins D."/>
            <person name="Montgomery R."/>
            <person name="Ziemer C."/>
            <person name="Klaassens E."/>
            <person name="Ocuiv P."/>
            <person name="Morrison M."/>
        </authorList>
    </citation>
    <scope>NUCLEOTIDE SEQUENCE [LARGE SCALE GENOMIC DNA]</scope>
    <source>
        <strain evidence="6 7">8</strain>
    </source>
</reference>
<feature type="chain" id="PRO_5039504520" evidence="5">
    <location>
        <begin position="23"/>
        <end position="331"/>
    </location>
</feature>
<evidence type="ECO:0000313" key="7">
    <source>
        <dbReference type="Proteomes" id="UP000004259"/>
    </source>
</evidence>
<organism evidence="6 7">
    <name type="scientific">Ruminococcus albus 8</name>
    <dbReference type="NCBI Taxonomy" id="246199"/>
    <lineage>
        <taxon>Bacteria</taxon>
        <taxon>Bacillati</taxon>
        <taxon>Bacillota</taxon>
        <taxon>Clostridia</taxon>
        <taxon>Eubacteriales</taxon>
        <taxon>Oscillospiraceae</taxon>
        <taxon>Ruminococcus</taxon>
    </lineage>
</organism>
<accession>E9SBL9</accession>
<feature type="region of interest" description="Disordered" evidence="4">
    <location>
        <begin position="133"/>
        <end position="154"/>
    </location>
</feature>
<dbReference type="STRING" id="246199.CUS_5498"/>
<dbReference type="OrthoDB" id="9810636at2"/>
<dbReference type="AlphaFoldDB" id="E9SBL9"/>
<dbReference type="eggNOG" id="COG0803">
    <property type="taxonomic scope" value="Bacteria"/>
</dbReference>
<keyword evidence="7" id="KW-1185">Reference proteome</keyword>